<name>A0A251UNB0_HELAN</name>
<dbReference type="Gramene" id="mRNA:HanXRQr2_Chr05g0204841">
    <property type="protein sequence ID" value="CDS:HanXRQr2_Chr05g0204841.1"/>
    <property type="gene ID" value="HanXRQr2_Chr05g0204841"/>
</dbReference>
<comment type="similarity">
    <text evidence="1">Belongs to the glycosyl hydrolase 18 family. Chitinase class V subfamily.</text>
</comment>
<keyword evidence="5 7" id="KW-0326">Glycosidase</keyword>
<dbReference type="EC" id="3.2.1.14" evidence="7"/>
<evidence type="ECO:0000256" key="4">
    <source>
        <dbReference type="ARBA" id="ARBA00023180"/>
    </source>
</evidence>
<dbReference type="SUPFAM" id="SSF51445">
    <property type="entry name" value="(Trans)glycosidases"/>
    <property type="match status" value="1"/>
</dbReference>
<dbReference type="FunFam" id="3.10.50.10:FF:000003">
    <property type="entry name" value="Class V chitinase CHIT5b"/>
    <property type="match status" value="1"/>
</dbReference>
<gene>
    <name evidence="8" type="ORF">HannXRQ_Chr05g0141451</name>
    <name evidence="7" type="ORF">HanXRQr2_Chr05g0204841</name>
</gene>
<protein>
    <submittedName>
        <fullName evidence="7 8">Chitinase</fullName>
        <ecNumber evidence="7">3.2.1.14</ecNumber>
    </submittedName>
</protein>
<reference evidence="7" key="3">
    <citation type="submission" date="2020-06" db="EMBL/GenBank/DDBJ databases">
        <title>Helianthus annuus Genome sequencing and assembly Release 2.</title>
        <authorList>
            <person name="Gouzy J."/>
            <person name="Langlade N."/>
            <person name="Munos S."/>
        </authorList>
    </citation>
    <scope>NUCLEOTIDE SEQUENCE</scope>
    <source>
        <tissue evidence="7">Leaves</tissue>
    </source>
</reference>
<evidence type="ECO:0000256" key="3">
    <source>
        <dbReference type="ARBA" id="ARBA00022801"/>
    </source>
</evidence>
<dbReference type="SUPFAM" id="SSF54556">
    <property type="entry name" value="Chitinase insertion domain"/>
    <property type="match status" value="1"/>
</dbReference>
<organism evidence="8 9">
    <name type="scientific">Helianthus annuus</name>
    <name type="common">Common sunflower</name>
    <dbReference type="NCBI Taxonomy" id="4232"/>
    <lineage>
        <taxon>Eukaryota</taxon>
        <taxon>Viridiplantae</taxon>
        <taxon>Streptophyta</taxon>
        <taxon>Embryophyta</taxon>
        <taxon>Tracheophyta</taxon>
        <taxon>Spermatophyta</taxon>
        <taxon>Magnoliopsida</taxon>
        <taxon>eudicotyledons</taxon>
        <taxon>Gunneridae</taxon>
        <taxon>Pentapetalae</taxon>
        <taxon>asterids</taxon>
        <taxon>campanulids</taxon>
        <taxon>Asterales</taxon>
        <taxon>Asteraceae</taxon>
        <taxon>Asteroideae</taxon>
        <taxon>Heliantheae alliance</taxon>
        <taxon>Heliantheae</taxon>
        <taxon>Helianthus</taxon>
    </lineage>
</organism>
<dbReference type="PANTHER" id="PTHR11177">
    <property type="entry name" value="CHITINASE"/>
    <property type="match status" value="1"/>
</dbReference>
<dbReference type="Gene3D" id="3.20.20.80">
    <property type="entry name" value="Glycosidases"/>
    <property type="match status" value="1"/>
</dbReference>
<sequence length="161" mass="17966">MNLDWINAMCYDYHGSWDVSSTGTLAALYDPNSNVSRSDGLESWIKARIHREKLVMGLPLYGRRWKLKNPSVHGIGAPAVGLRPGNEGAMLYSEVQEFNAQSNAKVVLDTQTVSYYSFAGTSWIGYDGVRSVERKIEYAGSLKIGGYFFWTVIGDQELEIS</sequence>
<dbReference type="PANTHER" id="PTHR11177:SF396">
    <property type="entry name" value="NOD FACTOR HYDROLASE PROTEIN 1"/>
    <property type="match status" value="1"/>
</dbReference>
<dbReference type="InterPro" id="IPR029070">
    <property type="entry name" value="Chitinase_insertion_sf"/>
</dbReference>
<keyword evidence="9" id="KW-1185">Reference proteome</keyword>
<evidence type="ECO:0000256" key="1">
    <source>
        <dbReference type="ARBA" id="ARBA00008682"/>
    </source>
</evidence>
<dbReference type="Proteomes" id="UP000215914">
    <property type="component" value="Chromosome 5"/>
</dbReference>
<dbReference type="InterPro" id="IPR001223">
    <property type="entry name" value="Glyco_hydro18_cat"/>
</dbReference>
<evidence type="ECO:0000256" key="5">
    <source>
        <dbReference type="ARBA" id="ARBA00023295"/>
    </source>
</evidence>
<dbReference type="InterPro" id="IPR050314">
    <property type="entry name" value="Glycosyl_Hydrlase_18"/>
</dbReference>
<dbReference type="GO" id="GO:0008843">
    <property type="term" value="F:endochitinase activity"/>
    <property type="evidence" value="ECO:0007669"/>
    <property type="project" value="UniProtKB-EC"/>
</dbReference>
<dbReference type="EMBL" id="MNCJ02000320">
    <property type="protein sequence ID" value="KAF5805078.1"/>
    <property type="molecule type" value="Genomic_DNA"/>
</dbReference>
<dbReference type="InterPro" id="IPR017853">
    <property type="entry name" value="GH"/>
</dbReference>
<evidence type="ECO:0000313" key="7">
    <source>
        <dbReference type="EMBL" id="KAF5805078.1"/>
    </source>
</evidence>
<proteinExistence type="inferred from homology"/>
<reference evidence="7 9" key="1">
    <citation type="journal article" date="2017" name="Nature">
        <title>The sunflower genome provides insights into oil metabolism, flowering and Asterid evolution.</title>
        <authorList>
            <person name="Badouin H."/>
            <person name="Gouzy J."/>
            <person name="Grassa C.J."/>
            <person name="Murat F."/>
            <person name="Staton S.E."/>
            <person name="Cottret L."/>
            <person name="Lelandais-Briere C."/>
            <person name="Owens G.L."/>
            <person name="Carrere S."/>
            <person name="Mayjonade B."/>
            <person name="Legrand L."/>
            <person name="Gill N."/>
            <person name="Kane N.C."/>
            <person name="Bowers J.E."/>
            <person name="Hubner S."/>
            <person name="Bellec A."/>
            <person name="Berard A."/>
            <person name="Berges H."/>
            <person name="Blanchet N."/>
            <person name="Boniface M.C."/>
            <person name="Brunel D."/>
            <person name="Catrice O."/>
            <person name="Chaidir N."/>
            <person name="Claudel C."/>
            <person name="Donnadieu C."/>
            <person name="Faraut T."/>
            <person name="Fievet G."/>
            <person name="Helmstetter N."/>
            <person name="King M."/>
            <person name="Knapp S.J."/>
            <person name="Lai Z."/>
            <person name="Le Paslier M.C."/>
            <person name="Lippi Y."/>
            <person name="Lorenzon L."/>
            <person name="Mandel J.R."/>
            <person name="Marage G."/>
            <person name="Marchand G."/>
            <person name="Marquand E."/>
            <person name="Bret-Mestries E."/>
            <person name="Morien E."/>
            <person name="Nambeesan S."/>
            <person name="Nguyen T."/>
            <person name="Pegot-Espagnet P."/>
            <person name="Pouilly N."/>
            <person name="Raftis F."/>
            <person name="Sallet E."/>
            <person name="Schiex T."/>
            <person name="Thomas J."/>
            <person name="Vandecasteele C."/>
            <person name="Vares D."/>
            <person name="Vear F."/>
            <person name="Vautrin S."/>
            <person name="Crespi M."/>
            <person name="Mangin B."/>
            <person name="Burke J.M."/>
            <person name="Salse J."/>
            <person name="Munos S."/>
            <person name="Vincourt P."/>
            <person name="Rieseberg L.H."/>
            <person name="Langlade N.B."/>
        </authorList>
    </citation>
    <scope>NUCLEOTIDE SEQUENCE [LARGE SCALE GENOMIC DNA]</scope>
    <source>
        <strain evidence="9">cv. SF193</strain>
        <tissue evidence="7">Leaves</tissue>
    </source>
</reference>
<reference evidence="8" key="2">
    <citation type="submission" date="2017-02" db="EMBL/GenBank/DDBJ databases">
        <title>Sunflower complete genome.</title>
        <authorList>
            <person name="Langlade N."/>
            <person name="Munos S."/>
        </authorList>
    </citation>
    <scope>NUCLEOTIDE SEQUENCE [LARGE SCALE GENOMIC DNA]</scope>
    <source>
        <tissue evidence="8">Leaves</tissue>
    </source>
</reference>
<dbReference type="Pfam" id="PF00704">
    <property type="entry name" value="Glyco_hydro_18"/>
    <property type="match status" value="1"/>
</dbReference>
<dbReference type="PROSITE" id="PS51910">
    <property type="entry name" value="GH18_2"/>
    <property type="match status" value="1"/>
</dbReference>
<dbReference type="GO" id="GO:0006032">
    <property type="term" value="P:chitin catabolic process"/>
    <property type="evidence" value="ECO:0000318"/>
    <property type="project" value="GO_Central"/>
</dbReference>
<dbReference type="OMA" id="NTEDCTG"/>
<dbReference type="AlphaFoldDB" id="A0A251UNB0"/>
<dbReference type="GO" id="GO:0004568">
    <property type="term" value="F:chitinase activity"/>
    <property type="evidence" value="ECO:0000318"/>
    <property type="project" value="GO_Central"/>
</dbReference>
<keyword evidence="4" id="KW-0325">Glycoprotein</keyword>
<keyword evidence="2" id="KW-0732">Signal</keyword>
<dbReference type="STRING" id="4232.A0A251UNB0"/>
<dbReference type="Gene3D" id="3.10.50.10">
    <property type="match status" value="1"/>
</dbReference>
<dbReference type="EMBL" id="CM007894">
    <property type="protein sequence ID" value="OTG24870.1"/>
    <property type="molecule type" value="Genomic_DNA"/>
</dbReference>
<evidence type="ECO:0000313" key="8">
    <source>
        <dbReference type="EMBL" id="OTG24870.1"/>
    </source>
</evidence>
<dbReference type="GO" id="GO:0005576">
    <property type="term" value="C:extracellular region"/>
    <property type="evidence" value="ECO:0000318"/>
    <property type="project" value="GO_Central"/>
</dbReference>
<evidence type="ECO:0000259" key="6">
    <source>
        <dbReference type="PROSITE" id="PS51910"/>
    </source>
</evidence>
<accession>A0A251UNB0</accession>
<evidence type="ECO:0000256" key="2">
    <source>
        <dbReference type="ARBA" id="ARBA00022729"/>
    </source>
</evidence>
<evidence type="ECO:0000313" key="9">
    <source>
        <dbReference type="Proteomes" id="UP000215914"/>
    </source>
</evidence>
<dbReference type="InParanoid" id="A0A251UNB0"/>
<feature type="domain" description="GH18" evidence="6">
    <location>
        <begin position="1"/>
        <end position="161"/>
    </location>
</feature>
<keyword evidence="3 8" id="KW-0378">Hydrolase</keyword>
<dbReference type="GO" id="GO:0005975">
    <property type="term" value="P:carbohydrate metabolic process"/>
    <property type="evidence" value="ECO:0007669"/>
    <property type="project" value="InterPro"/>
</dbReference>